<dbReference type="AlphaFoldDB" id="A0A2M4CZU5"/>
<dbReference type="PROSITE" id="PS50181">
    <property type="entry name" value="FBOX"/>
    <property type="match status" value="1"/>
</dbReference>
<dbReference type="CDD" id="cd09917">
    <property type="entry name" value="F-box_SF"/>
    <property type="match status" value="1"/>
</dbReference>
<evidence type="ECO:0000259" key="1">
    <source>
        <dbReference type="PROSITE" id="PS50181"/>
    </source>
</evidence>
<dbReference type="Pfam" id="PF12937">
    <property type="entry name" value="F-box-like"/>
    <property type="match status" value="1"/>
</dbReference>
<dbReference type="InterPro" id="IPR036047">
    <property type="entry name" value="F-box-like_dom_sf"/>
</dbReference>
<dbReference type="SUPFAM" id="SSF52047">
    <property type="entry name" value="RNI-like"/>
    <property type="match status" value="2"/>
</dbReference>
<accession>A0A2M4CZU5</accession>
<dbReference type="InterPro" id="IPR032675">
    <property type="entry name" value="LRR_dom_sf"/>
</dbReference>
<dbReference type="Gene3D" id="3.80.10.10">
    <property type="entry name" value="Ribonuclease Inhibitor"/>
    <property type="match status" value="1"/>
</dbReference>
<evidence type="ECO:0000313" key="2">
    <source>
        <dbReference type="EMBL" id="MBW70827.1"/>
    </source>
</evidence>
<dbReference type="SUPFAM" id="SSF81383">
    <property type="entry name" value="F-box domain"/>
    <property type="match status" value="1"/>
</dbReference>
<feature type="domain" description="F-box" evidence="1">
    <location>
        <begin position="7"/>
        <end position="53"/>
    </location>
</feature>
<dbReference type="VEuPathDB" id="VectorBase:ADAC001965"/>
<dbReference type="VEuPathDB" id="VectorBase:ADAR2_008828"/>
<sequence length="468" mass="54561">MSSLECETTIDSLPEEVFCMIFDLLDLVNVKSASLVCRKWHNIVFLSPYIKRFLFNIVLRLSWKPTEEELAICKMRTKEVIDIANHTQRCYRYLLLCVNRIKFVDFPSLWKSLHPNVTVNIYWLHLMLCGDIRDTFMLIVDAIPLLPKLRSFSFSKIHTIDQVTVLRSSSVQYLNVDDCNIRIDMPELESFAGPLSALSQRDDNDQPVVLAKLKYVNITLYPYYSVDQYNIIPFRFVNVESLTVWDTLEEPLFITICNTCTKLNKLYFQFTPCIEDPAAMRHLSKLSNLRQLKFDSVGKFKIFLVPWSNIFSFDFDLSELTQLEDLDLGSILFGAHRSIRLPKSITHLSVSINYKNEQNIIQNVIGSLTQLQSLRLGNFPRHVDPWTPLQKAEVAQNTLKFLNHLKQLEELVFVNVEFSESAYLDLEDLMHRLRVLRFVNCILVQNRLQELEQIFPNLKIEVCTSEDL</sequence>
<dbReference type="Gene3D" id="1.20.1280.50">
    <property type="match status" value="1"/>
</dbReference>
<name>A0A2M4CZU5_ANODA</name>
<reference evidence="2" key="1">
    <citation type="submission" date="2018-01" db="EMBL/GenBank/DDBJ databases">
        <title>An insight into the sialome of Amazonian anophelines.</title>
        <authorList>
            <person name="Ribeiro J.M."/>
            <person name="Scarpassa V."/>
            <person name="Calvo E."/>
        </authorList>
    </citation>
    <scope>NUCLEOTIDE SEQUENCE</scope>
</reference>
<proteinExistence type="predicted"/>
<dbReference type="InterPro" id="IPR001810">
    <property type="entry name" value="F-box_dom"/>
</dbReference>
<organism evidence="2">
    <name type="scientific">Anopheles darlingi</name>
    <name type="common">Mosquito</name>
    <dbReference type="NCBI Taxonomy" id="43151"/>
    <lineage>
        <taxon>Eukaryota</taxon>
        <taxon>Metazoa</taxon>
        <taxon>Ecdysozoa</taxon>
        <taxon>Arthropoda</taxon>
        <taxon>Hexapoda</taxon>
        <taxon>Insecta</taxon>
        <taxon>Pterygota</taxon>
        <taxon>Neoptera</taxon>
        <taxon>Endopterygota</taxon>
        <taxon>Diptera</taxon>
        <taxon>Nematocera</taxon>
        <taxon>Culicoidea</taxon>
        <taxon>Culicidae</taxon>
        <taxon>Anophelinae</taxon>
        <taxon>Anopheles</taxon>
    </lineage>
</organism>
<dbReference type="SMART" id="SM00256">
    <property type="entry name" value="FBOX"/>
    <property type="match status" value="1"/>
</dbReference>
<dbReference type="EMBL" id="GGFL01006649">
    <property type="protein sequence ID" value="MBW70827.1"/>
    <property type="molecule type" value="Transcribed_RNA"/>
</dbReference>
<protein>
    <recommendedName>
        <fullName evidence="1">F-box domain-containing protein</fullName>
    </recommendedName>
</protein>